<dbReference type="PANTHER" id="PTHR43158">
    <property type="entry name" value="SKFA PEPTIDE EXPORT ATP-BINDING PROTEIN SKFE"/>
    <property type="match status" value="1"/>
</dbReference>
<gene>
    <name evidence="4" type="ORF">PN36_15595</name>
</gene>
<dbReference type="InterPro" id="IPR003439">
    <property type="entry name" value="ABC_transporter-like_ATP-bd"/>
</dbReference>
<dbReference type="PANTHER" id="PTHR43158:SF2">
    <property type="entry name" value="SKFA PEPTIDE EXPORT ATP-BINDING PROTEIN SKFE"/>
    <property type="match status" value="1"/>
</dbReference>
<sequence length="215" mass="23764">MIILEQVSKRFKRKPVLENVSLQIQPGEHIALVGSNGAGKTTLMRCLLGEYSCDGTISIGGLNPRHHRQKVLARIGFVPQLPPPLKMPVKQLIQFAAGVCNTAPKQIIDLTLQLGLDIQTLLHQPFVKLSGGQKQKLLIAIALGRNSDILIMDEPAANLDPKARQIFLELLQEKQEQAITLISSHRLDELAALVNRVLELDMGKVVIDEKVELKK</sequence>
<dbReference type="PROSITE" id="PS50893">
    <property type="entry name" value="ABC_TRANSPORTER_2"/>
    <property type="match status" value="1"/>
</dbReference>
<name>A0A4E0RI26_9GAMM</name>
<evidence type="ECO:0000313" key="5">
    <source>
        <dbReference type="Proteomes" id="UP000030428"/>
    </source>
</evidence>
<feature type="domain" description="ABC transporter" evidence="3">
    <location>
        <begin position="2"/>
        <end position="213"/>
    </location>
</feature>
<accession>A0A4E0RI26</accession>
<dbReference type="InterPro" id="IPR003593">
    <property type="entry name" value="AAA+_ATPase"/>
</dbReference>
<dbReference type="PROSITE" id="PS00211">
    <property type="entry name" value="ABC_TRANSPORTER_1"/>
    <property type="match status" value="1"/>
</dbReference>
<dbReference type="InterPro" id="IPR017871">
    <property type="entry name" value="ABC_transporter-like_CS"/>
</dbReference>
<dbReference type="InterPro" id="IPR027417">
    <property type="entry name" value="P-loop_NTPase"/>
</dbReference>
<dbReference type="Pfam" id="PF00005">
    <property type="entry name" value="ABC_tran"/>
    <property type="match status" value="1"/>
</dbReference>
<dbReference type="SUPFAM" id="SSF52540">
    <property type="entry name" value="P-loop containing nucleoside triphosphate hydrolases"/>
    <property type="match status" value="1"/>
</dbReference>
<dbReference type="CDD" id="cd03230">
    <property type="entry name" value="ABC_DR_subfamily_A"/>
    <property type="match status" value="1"/>
</dbReference>
<dbReference type="EMBL" id="JSZA02000056">
    <property type="protein sequence ID" value="TGO02946.1"/>
    <property type="molecule type" value="Genomic_DNA"/>
</dbReference>
<dbReference type="Proteomes" id="UP000030428">
    <property type="component" value="Unassembled WGS sequence"/>
</dbReference>
<evidence type="ECO:0000256" key="2">
    <source>
        <dbReference type="ARBA" id="ARBA00022840"/>
    </source>
</evidence>
<proteinExistence type="predicted"/>
<dbReference type="Gene3D" id="3.40.50.300">
    <property type="entry name" value="P-loop containing nucleotide triphosphate hydrolases"/>
    <property type="match status" value="1"/>
</dbReference>
<dbReference type="GO" id="GO:0016887">
    <property type="term" value="F:ATP hydrolysis activity"/>
    <property type="evidence" value="ECO:0007669"/>
    <property type="project" value="InterPro"/>
</dbReference>
<dbReference type="SMART" id="SM00382">
    <property type="entry name" value="AAA"/>
    <property type="match status" value="1"/>
</dbReference>
<keyword evidence="5" id="KW-1185">Reference proteome</keyword>
<evidence type="ECO:0000313" key="4">
    <source>
        <dbReference type="EMBL" id="TGO02946.1"/>
    </source>
</evidence>
<evidence type="ECO:0000256" key="1">
    <source>
        <dbReference type="ARBA" id="ARBA00022741"/>
    </source>
</evidence>
<keyword evidence="1" id="KW-0547">Nucleotide-binding</keyword>
<dbReference type="AlphaFoldDB" id="A0A4E0RI26"/>
<protein>
    <recommendedName>
        <fullName evidence="3">ABC transporter domain-containing protein</fullName>
    </recommendedName>
</protein>
<keyword evidence="2" id="KW-0067">ATP-binding</keyword>
<comment type="caution">
    <text evidence="4">The sequence shown here is derived from an EMBL/GenBank/DDBJ whole genome shotgun (WGS) entry which is preliminary data.</text>
</comment>
<evidence type="ECO:0000259" key="3">
    <source>
        <dbReference type="PROSITE" id="PS50893"/>
    </source>
</evidence>
<organism evidence="4 5">
    <name type="scientific">Candidatus Thiomargarita nelsonii</name>
    <dbReference type="NCBI Taxonomy" id="1003181"/>
    <lineage>
        <taxon>Bacteria</taxon>
        <taxon>Pseudomonadati</taxon>
        <taxon>Pseudomonadota</taxon>
        <taxon>Gammaproteobacteria</taxon>
        <taxon>Thiotrichales</taxon>
        <taxon>Thiotrichaceae</taxon>
        <taxon>Thiomargarita</taxon>
    </lineage>
</organism>
<reference evidence="4 5" key="1">
    <citation type="journal article" date="2016" name="Front. Microbiol.">
        <title>Single-Cell (Meta-)Genomics of a Dimorphic Candidatus Thiomargarita nelsonii Reveals Genomic Plasticity.</title>
        <authorList>
            <person name="Flood B.E."/>
            <person name="Fliss P."/>
            <person name="Jones D.S."/>
            <person name="Dick G.J."/>
            <person name="Jain S."/>
            <person name="Kaster A.K."/>
            <person name="Winkel M."/>
            <person name="Mussmann M."/>
            <person name="Bailey J."/>
        </authorList>
    </citation>
    <scope>NUCLEOTIDE SEQUENCE [LARGE SCALE GENOMIC DNA]</scope>
    <source>
        <strain evidence="4">Hydrate Ridge</strain>
    </source>
</reference>
<dbReference type="GO" id="GO:0005524">
    <property type="term" value="F:ATP binding"/>
    <property type="evidence" value="ECO:0007669"/>
    <property type="project" value="UniProtKB-KW"/>
</dbReference>